<dbReference type="SUPFAM" id="SSF56112">
    <property type="entry name" value="Protein kinase-like (PK-like)"/>
    <property type="match status" value="1"/>
</dbReference>
<proteinExistence type="inferred from homology"/>
<dbReference type="InterPro" id="IPR008266">
    <property type="entry name" value="Tyr_kinase_AS"/>
</dbReference>
<name>A0ABS2HCM2_9VIBR</name>
<keyword evidence="4" id="KW-0418">Kinase</keyword>
<keyword evidence="2" id="KW-0808">Transferase</keyword>
<dbReference type="Gene3D" id="3.90.1200.10">
    <property type="match status" value="1"/>
</dbReference>
<evidence type="ECO:0000256" key="2">
    <source>
        <dbReference type="ARBA" id="ARBA00022679"/>
    </source>
</evidence>
<protein>
    <submittedName>
        <fullName evidence="7">Phosphotransferase</fullName>
    </submittedName>
</protein>
<dbReference type="RefSeq" id="WP_205156948.1">
    <property type="nucleotide sequence ID" value="NZ_JAFEUM010000001.1"/>
</dbReference>
<dbReference type="InterPro" id="IPR011009">
    <property type="entry name" value="Kinase-like_dom_sf"/>
</dbReference>
<dbReference type="PANTHER" id="PTHR34273">
    <property type="entry name" value="METHYLTHIORIBOSE KINASE"/>
    <property type="match status" value="1"/>
</dbReference>
<dbReference type="EMBL" id="JAFEUM010000001">
    <property type="protein sequence ID" value="MBM7035338.1"/>
    <property type="molecule type" value="Genomic_DNA"/>
</dbReference>
<keyword evidence="8" id="KW-1185">Reference proteome</keyword>
<keyword evidence="3" id="KW-0547">Nucleotide-binding</keyword>
<evidence type="ECO:0000259" key="6">
    <source>
        <dbReference type="Pfam" id="PF01636"/>
    </source>
</evidence>
<dbReference type="Pfam" id="PF01636">
    <property type="entry name" value="APH"/>
    <property type="match status" value="1"/>
</dbReference>
<evidence type="ECO:0000256" key="1">
    <source>
        <dbReference type="ARBA" id="ARBA00010165"/>
    </source>
</evidence>
<comment type="caution">
    <text evidence="7">The sequence shown here is derived from an EMBL/GenBank/DDBJ whole genome shotgun (WGS) entry which is preliminary data.</text>
</comment>
<evidence type="ECO:0000313" key="7">
    <source>
        <dbReference type="EMBL" id="MBM7035338.1"/>
    </source>
</evidence>
<comment type="similarity">
    <text evidence="1">Belongs to the methylthioribose kinase family.</text>
</comment>
<evidence type="ECO:0000256" key="3">
    <source>
        <dbReference type="ARBA" id="ARBA00022741"/>
    </source>
</evidence>
<dbReference type="Proteomes" id="UP000809621">
    <property type="component" value="Unassembled WGS sequence"/>
</dbReference>
<dbReference type="PROSITE" id="PS00109">
    <property type="entry name" value="PROTEIN_KINASE_TYR"/>
    <property type="match status" value="1"/>
</dbReference>
<accession>A0ABS2HCM2</accession>
<organism evidence="7 8">
    <name type="scientific">Vibrio ulleungensis</name>
    <dbReference type="NCBI Taxonomy" id="2807619"/>
    <lineage>
        <taxon>Bacteria</taxon>
        <taxon>Pseudomonadati</taxon>
        <taxon>Pseudomonadota</taxon>
        <taxon>Gammaproteobacteria</taxon>
        <taxon>Vibrionales</taxon>
        <taxon>Vibrionaceae</taxon>
        <taxon>Vibrio</taxon>
    </lineage>
</organism>
<keyword evidence="5" id="KW-0067">ATP-binding</keyword>
<dbReference type="PANTHER" id="PTHR34273:SF2">
    <property type="entry name" value="METHYLTHIORIBOSE KINASE"/>
    <property type="match status" value="1"/>
</dbReference>
<sequence>MILDILQQHDVVSKQHATATPLTGGVSCEIYLIEDQQRRFVAKRALAKLNVEQEWFANTNRNIFEQRYLTYVGDRLPNYVPKILNSLEEEQLFTMEYLPAEYKDWKKRLMVGECSVEVASRIGQALGDIHALSWDDSNVQALFDSDENFYQLRLEPYFESLISNHPSLAPQITALIERVATNKRCLVHGDFSPKNILVSAKAIKIVDCEVAWFGDPAFDVAFMLHHLLLKAHHFGQSDYCALAQHFFDAYQNALGSSHYSQLEPQHIVTLSLYMLLARLDGKSPVEYLNADKKAQIRQWILSQLAHPASSVEQLILGVKNDVH</sequence>
<feature type="domain" description="Aminoglycoside phosphotransferase" evidence="6">
    <location>
        <begin position="19"/>
        <end position="251"/>
    </location>
</feature>
<dbReference type="Gene3D" id="3.30.200.20">
    <property type="entry name" value="Phosphorylase Kinase, domain 1"/>
    <property type="match status" value="1"/>
</dbReference>
<reference evidence="7 8" key="1">
    <citation type="submission" date="2021-02" db="EMBL/GenBank/DDBJ databases">
        <authorList>
            <person name="Park J.-S."/>
        </authorList>
    </citation>
    <scope>NUCLEOTIDE SEQUENCE [LARGE SCALE GENOMIC DNA]</scope>
    <source>
        <strain evidence="7 8">188UL20-2</strain>
    </source>
</reference>
<gene>
    <name evidence="7" type="ORF">JQC93_02875</name>
</gene>
<evidence type="ECO:0000256" key="5">
    <source>
        <dbReference type="ARBA" id="ARBA00022840"/>
    </source>
</evidence>
<dbReference type="InterPro" id="IPR002575">
    <property type="entry name" value="Aminoglycoside_PTrfase"/>
</dbReference>
<evidence type="ECO:0000256" key="4">
    <source>
        <dbReference type="ARBA" id="ARBA00022777"/>
    </source>
</evidence>
<evidence type="ECO:0000313" key="8">
    <source>
        <dbReference type="Proteomes" id="UP000809621"/>
    </source>
</evidence>